<feature type="signal peptide" evidence="1">
    <location>
        <begin position="1"/>
        <end position="21"/>
    </location>
</feature>
<keyword evidence="1" id="KW-0732">Signal</keyword>
<dbReference type="EMBL" id="JAELXS010000003">
    <property type="protein sequence ID" value="MBJ6121508.1"/>
    <property type="molecule type" value="Genomic_DNA"/>
</dbReference>
<accession>A0ABS0XNB3</accession>
<keyword evidence="3" id="KW-1185">Reference proteome</keyword>
<feature type="chain" id="PRO_5046737477" evidence="1">
    <location>
        <begin position="22"/>
        <end position="158"/>
    </location>
</feature>
<proteinExistence type="predicted"/>
<evidence type="ECO:0000313" key="2">
    <source>
        <dbReference type="EMBL" id="MBJ6121508.1"/>
    </source>
</evidence>
<evidence type="ECO:0000313" key="3">
    <source>
        <dbReference type="Proteomes" id="UP000640426"/>
    </source>
</evidence>
<dbReference type="RefSeq" id="WP_199036407.1">
    <property type="nucleotide sequence ID" value="NZ_JAELXS010000003.1"/>
</dbReference>
<protein>
    <submittedName>
        <fullName evidence="2">Uncharacterized protein</fullName>
    </submittedName>
</protein>
<name>A0ABS0XNB3_9SPHN</name>
<evidence type="ECO:0000256" key="1">
    <source>
        <dbReference type="SAM" id="SignalP"/>
    </source>
</evidence>
<dbReference type="Proteomes" id="UP000640426">
    <property type="component" value="Unassembled WGS sequence"/>
</dbReference>
<comment type="caution">
    <text evidence="2">The sequence shown here is derived from an EMBL/GenBank/DDBJ whole genome shotgun (WGS) entry which is preliminary data.</text>
</comment>
<reference evidence="3" key="1">
    <citation type="submission" date="2020-12" db="EMBL/GenBank/DDBJ databases">
        <title>Hymenobacter sp.</title>
        <authorList>
            <person name="Kim M.K."/>
        </authorList>
    </citation>
    <scope>NUCLEOTIDE SEQUENCE [LARGE SCALE GENOMIC DNA]</scope>
    <source>
        <strain evidence="3">BT553</strain>
    </source>
</reference>
<organism evidence="2 3">
    <name type="scientific">Sphingomonas mollis</name>
    <dbReference type="NCBI Taxonomy" id="2795726"/>
    <lineage>
        <taxon>Bacteria</taxon>
        <taxon>Pseudomonadati</taxon>
        <taxon>Pseudomonadota</taxon>
        <taxon>Alphaproteobacteria</taxon>
        <taxon>Sphingomonadales</taxon>
        <taxon>Sphingomonadaceae</taxon>
        <taxon>Sphingomonas</taxon>
    </lineage>
</organism>
<sequence length="158" mass="17384">MTKRTSAVFTLLIFVSTSVTAQQTPSAADMERMVSQLQARHISANAPPDSSFSKILDRDVRAYLAAHQLPSKKVMIESLRKGATQSGVSYPKYYIWIRATDAASHHVEGAMRVAAIDRVKFEVTDFTPTDTIRTDPASLAAIYPSPIIPAIRQHAAIR</sequence>
<gene>
    <name evidence="2" type="ORF">JAO74_06855</name>
</gene>